<dbReference type="AlphaFoldDB" id="A0A543EAT3"/>
<keyword evidence="3" id="KW-0223">Dioxygenase</keyword>
<dbReference type="OrthoDB" id="7187210at2"/>
<evidence type="ECO:0000313" key="3">
    <source>
        <dbReference type="EMBL" id="TQM18589.1"/>
    </source>
</evidence>
<keyword evidence="3" id="KW-0560">Oxidoreductase</keyword>
<protein>
    <submittedName>
        <fullName evidence="3">Catechol 2,3-dioxygenase-like lactoylglutathione lyase family enzyme</fullName>
    </submittedName>
</protein>
<sequence length="146" mass="15571">MAPITTFDHVGVTVRDLDAATAFFVALGLEVEGRTFVEGEFIDTVCGIPDSRTEIVMLHPPGGGTSVELSSFVRPEPVEGSPAAMANELGLRSIAFQVDDLRAEVARLADEGYGLVGGIGEYEGMWLMAYVRGPEGITVALAERLR</sequence>
<evidence type="ECO:0000256" key="1">
    <source>
        <dbReference type="ARBA" id="ARBA00022723"/>
    </source>
</evidence>
<name>A0A543EAT3_9MICO</name>
<organism evidence="3 4">
    <name type="scientific">Microbacterium kyungheense</name>
    <dbReference type="NCBI Taxonomy" id="1263636"/>
    <lineage>
        <taxon>Bacteria</taxon>
        <taxon>Bacillati</taxon>
        <taxon>Actinomycetota</taxon>
        <taxon>Actinomycetes</taxon>
        <taxon>Micrococcales</taxon>
        <taxon>Microbacteriaceae</taxon>
        <taxon>Microbacterium</taxon>
    </lineage>
</organism>
<accession>A0A543EAT3</accession>
<gene>
    <name evidence="3" type="ORF">FB391_3720</name>
</gene>
<dbReference type="GO" id="GO:0016829">
    <property type="term" value="F:lyase activity"/>
    <property type="evidence" value="ECO:0007669"/>
    <property type="project" value="UniProtKB-KW"/>
</dbReference>
<dbReference type="Proteomes" id="UP000320235">
    <property type="component" value="Unassembled WGS sequence"/>
</dbReference>
<dbReference type="EMBL" id="VFPE01000008">
    <property type="protein sequence ID" value="TQM18589.1"/>
    <property type="molecule type" value="Genomic_DNA"/>
</dbReference>
<evidence type="ECO:0000259" key="2">
    <source>
        <dbReference type="PROSITE" id="PS51819"/>
    </source>
</evidence>
<dbReference type="PROSITE" id="PS51819">
    <property type="entry name" value="VOC"/>
    <property type="match status" value="1"/>
</dbReference>
<dbReference type="Gene3D" id="3.10.180.10">
    <property type="entry name" value="2,3-Dihydroxybiphenyl 1,2-Dioxygenase, domain 1"/>
    <property type="match status" value="1"/>
</dbReference>
<dbReference type="GO" id="GO:0046491">
    <property type="term" value="P:L-methylmalonyl-CoA metabolic process"/>
    <property type="evidence" value="ECO:0007669"/>
    <property type="project" value="TreeGrafter"/>
</dbReference>
<dbReference type="GO" id="GO:0046872">
    <property type="term" value="F:metal ion binding"/>
    <property type="evidence" value="ECO:0007669"/>
    <property type="project" value="UniProtKB-KW"/>
</dbReference>
<proteinExistence type="predicted"/>
<dbReference type="RefSeq" id="WP_141896604.1">
    <property type="nucleotide sequence ID" value="NZ_BAABLH010000006.1"/>
</dbReference>
<dbReference type="PANTHER" id="PTHR43048">
    <property type="entry name" value="METHYLMALONYL-COA EPIMERASE"/>
    <property type="match status" value="1"/>
</dbReference>
<dbReference type="SUPFAM" id="SSF54593">
    <property type="entry name" value="Glyoxalase/Bleomycin resistance protein/Dihydroxybiphenyl dioxygenase"/>
    <property type="match status" value="1"/>
</dbReference>
<dbReference type="GO" id="GO:0004493">
    <property type="term" value="F:methylmalonyl-CoA epimerase activity"/>
    <property type="evidence" value="ECO:0007669"/>
    <property type="project" value="TreeGrafter"/>
</dbReference>
<reference evidence="3 4" key="1">
    <citation type="submission" date="2019-06" db="EMBL/GenBank/DDBJ databases">
        <title>Sequencing the genomes of 1000 actinobacteria strains.</title>
        <authorList>
            <person name="Klenk H.-P."/>
        </authorList>
    </citation>
    <scope>NUCLEOTIDE SEQUENCE [LARGE SCALE GENOMIC DNA]</scope>
    <source>
        <strain evidence="3 4">DSM 105492</strain>
    </source>
</reference>
<dbReference type="InterPro" id="IPR029068">
    <property type="entry name" value="Glyas_Bleomycin-R_OHBP_Dase"/>
</dbReference>
<dbReference type="GO" id="GO:0051213">
    <property type="term" value="F:dioxygenase activity"/>
    <property type="evidence" value="ECO:0007669"/>
    <property type="project" value="UniProtKB-KW"/>
</dbReference>
<dbReference type="CDD" id="cd08353">
    <property type="entry name" value="VOC_like"/>
    <property type="match status" value="1"/>
</dbReference>
<keyword evidence="1" id="KW-0479">Metal-binding</keyword>
<dbReference type="PANTHER" id="PTHR43048:SF5">
    <property type="entry name" value="BLR5325 PROTEIN"/>
    <property type="match status" value="1"/>
</dbReference>
<dbReference type="InterPro" id="IPR051785">
    <property type="entry name" value="MMCE/EMCE_epimerase"/>
</dbReference>
<keyword evidence="4" id="KW-1185">Reference proteome</keyword>
<dbReference type="Pfam" id="PF13669">
    <property type="entry name" value="Glyoxalase_4"/>
    <property type="match status" value="1"/>
</dbReference>
<dbReference type="InterPro" id="IPR037523">
    <property type="entry name" value="VOC_core"/>
</dbReference>
<evidence type="ECO:0000313" key="4">
    <source>
        <dbReference type="Proteomes" id="UP000320235"/>
    </source>
</evidence>
<comment type="caution">
    <text evidence="3">The sequence shown here is derived from an EMBL/GenBank/DDBJ whole genome shotgun (WGS) entry which is preliminary data.</text>
</comment>
<keyword evidence="3" id="KW-0456">Lyase</keyword>
<feature type="domain" description="VOC" evidence="2">
    <location>
        <begin position="6"/>
        <end position="144"/>
    </location>
</feature>